<gene>
    <name evidence="17" type="ORF">WG901_12340</name>
</gene>
<evidence type="ECO:0000256" key="6">
    <source>
        <dbReference type="ARBA" id="ARBA00022729"/>
    </source>
</evidence>
<feature type="short sequence motif" description="TonB C-terminal box" evidence="13">
    <location>
        <begin position="811"/>
        <end position="828"/>
    </location>
</feature>
<evidence type="ECO:0000256" key="7">
    <source>
        <dbReference type="ARBA" id="ARBA00023004"/>
    </source>
</evidence>
<evidence type="ECO:0000259" key="16">
    <source>
        <dbReference type="PROSITE" id="PS50222"/>
    </source>
</evidence>
<dbReference type="PROSITE" id="PS52016">
    <property type="entry name" value="TONB_DEPENDENT_REC_3"/>
    <property type="match status" value="1"/>
</dbReference>
<keyword evidence="3 12" id="KW-1134">Transmembrane beta strand</keyword>
<dbReference type="PANTHER" id="PTHR32552">
    <property type="entry name" value="FERRICHROME IRON RECEPTOR-RELATED"/>
    <property type="match status" value="1"/>
</dbReference>
<keyword evidence="8" id="KW-0406">Ion transport</keyword>
<evidence type="ECO:0000256" key="11">
    <source>
        <dbReference type="ARBA" id="ARBA00023237"/>
    </source>
</evidence>
<feature type="signal peptide" evidence="15">
    <location>
        <begin position="1"/>
        <end position="20"/>
    </location>
</feature>
<comment type="similarity">
    <text evidence="12 14">Belongs to the TonB-dependent receptor family.</text>
</comment>
<keyword evidence="18" id="KW-1185">Reference proteome</keyword>
<keyword evidence="9 14" id="KW-0798">TonB box</keyword>
<keyword evidence="5 12" id="KW-0812">Transmembrane</keyword>
<name>A0ABU8RWI1_9SPHN</name>
<evidence type="ECO:0000256" key="14">
    <source>
        <dbReference type="RuleBase" id="RU003357"/>
    </source>
</evidence>
<dbReference type="RefSeq" id="WP_339587369.1">
    <property type="nucleotide sequence ID" value="NZ_JBBHJZ010000002.1"/>
</dbReference>
<evidence type="ECO:0000256" key="2">
    <source>
        <dbReference type="ARBA" id="ARBA00022448"/>
    </source>
</evidence>
<evidence type="ECO:0000313" key="17">
    <source>
        <dbReference type="EMBL" id="MEJ5977430.1"/>
    </source>
</evidence>
<evidence type="ECO:0000256" key="8">
    <source>
        <dbReference type="ARBA" id="ARBA00023065"/>
    </source>
</evidence>
<dbReference type="InterPro" id="IPR037066">
    <property type="entry name" value="Plug_dom_sf"/>
</dbReference>
<sequence length="828" mass="88837">MKLKYLLLAAAVAFPASAYAEDAGAAKDTQVEAGSSPSADAAQPTKRAFTTGVARGRDLLDSAISTSSLDESEIQKFAPRSVSEIFRNIPGMRSEAYAGEGYSSISIRGLPIALGGAKFLQLQEDGLPVLEFGDIAFGNADQFLRADLTLSQVQAIRGGSASTFSSNSPGGVINLISKTGEEEGGAVELTTGLDYETYRMDFDYGGKITDTLRFNIGGFYRQGEGPRATGYDAYKGGQFKFNLTKTFEGGYVRLYGKFLDDKSPNYSSAPLRVTGTNADPKYSTVPGFDPRQDTMYSRYLPSNLSMNENNQFTRYDYTDGMHSKVKSIGGEAQFEIGDWTVTERFRYADISGSFRGTFLAPSLTGPASVVTGIWGGPGAVLSYANGPLAGQVITSPSTLNGNGLVSSTTLFDADLNDLTNVTNDIRASRVWNVGGGKLTATAGFYKAAQTINTTWHFSSVFQEVKGDGQAALLNLTSAAGVPLTLNGFYGFGSTFFGNSRRSIYDTDYSVNAPYASLNYHVGALAIGGSIRYDFGTARGQVFGADLGGGRTGITSYDVNGDGVISAAETRVAIYPLTRPAPVNYNYDYLSYSLGVNYRLADDMSVFARYSRGGRANADRILFSNYINATDGSLARKDAAYDPVTQAEAGVKYRGQDAELYVTGFFAKTKEHNIGLDRSYRAYGVELEGSIKKGPFRLNAGATYTKAEITKDALVAATVGNTPKHQADLIFQVTPQIETERFTIGANFLGTTSSYAGDNDGLKMPGYTLVNGFVQYRVTDRVQLSVNANNLFNKLAIIEAQDTTIPATGIVQARTANGRTVSASLRFDF</sequence>
<accession>A0ABU8RWI1</accession>
<dbReference type="InterPro" id="IPR036942">
    <property type="entry name" value="Beta-barrel_TonB_sf"/>
</dbReference>
<dbReference type="Gene3D" id="2.170.130.10">
    <property type="entry name" value="TonB-dependent receptor, plug domain"/>
    <property type="match status" value="1"/>
</dbReference>
<comment type="caution">
    <text evidence="17">The sequence shown here is derived from an EMBL/GenBank/DDBJ whole genome shotgun (WGS) entry which is preliminary data.</text>
</comment>
<keyword evidence="4" id="KW-0410">Iron transport</keyword>
<keyword evidence="7" id="KW-0408">Iron</keyword>
<evidence type="ECO:0000256" key="4">
    <source>
        <dbReference type="ARBA" id="ARBA00022496"/>
    </source>
</evidence>
<evidence type="ECO:0000256" key="13">
    <source>
        <dbReference type="PROSITE-ProRule" id="PRU10144"/>
    </source>
</evidence>
<dbReference type="PROSITE" id="PS50222">
    <property type="entry name" value="EF_HAND_2"/>
    <property type="match status" value="1"/>
</dbReference>
<dbReference type="PROSITE" id="PS01156">
    <property type="entry name" value="TONB_DEPENDENT_REC_2"/>
    <property type="match status" value="1"/>
</dbReference>
<evidence type="ECO:0000256" key="10">
    <source>
        <dbReference type="ARBA" id="ARBA00023136"/>
    </source>
</evidence>
<evidence type="ECO:0000256" key="15">
    <source>
        <dbReference type="SAM" id="SignalP"/>
    </source>
</evidence>
<keyword evidence="6 15" id="KW-0732">Signal</keyword>
<evidence type="ECO:0000256" key="3">
    <source>
        <dbReference type="ARBA" id="ARBA00022452"/>
    </source>
</evidence>
<feature type="domain" description="EF-hand" evidence="16">
    <location>
        <begin position="556"/>
        <end position="579"/>
    </location>
</feature>
<dbReference type="InterPro" id="IPR000531">
    <property type="entry name" value="Beta-barrel_TonB"/>
</dbReference>
<evidence type="ECO:0000313" key="18">
    <source>
        <dbReference type="Proteomes" id="UP001361239"/>
    </source>
</evidence>
<evidence type="ECO:0000256" key="9">
    <source>
        <dbReference type="ARBA" id="ARBA00023077"/>
    </source>
</evidence>
<dbReference type="Gene3D" id="2.40.170.20">
    <property type="entry name" value="TonB-dependent receptor, beta-barrel domain"/>
    <property type="match status" value="1"/>
</dbReference>
<reference evidence="17 18" key="1">
    <citation type="submission" date="2024-03" db="EMBL/GenBank/DDBJ databases">
        <authorList>
            <person name="Jo J.-H."/>
        </authorList>
    </citation>
    <scope>NUCLEOTIDE SEQUENCE [LARGE SCALE GENOMIC DNA]</scope>
    <source>
        <strain evidence="17 18">PS1R-30</strain>
    </source>
</reference>
<protein>
    <submittedName>
        <fullName evidence="17">TonB-dependent receptor</fullName>
    </submittedName>
</protein>
<dbReference type="InterPro" id="IPR012910">
    <property type="entry name" value="Plug_dom"/>
</dbReference>
<dbReference type="PANTHER" id="PTHR32552:SF89">
    <property type="entry name" value="CATECHOLATE SIDEROPHORE RECEPTOR FIU"/>
    <property type="match status" value="1"/>
</dbReference>
<dbReference type="Pfam" id="PF07715">
    <property type="entry name" value="Plug"/>
    <property type="match status" value="1"/>
</dbReference>
<keyword evidence="10 12" id="KW-0472">Membrane</keyword>
<evidence type="ECO:0000256" key="5">
    <source>
        <dbReference type="ARBA" id="ARBA00022692"/>
    </source>
</evidence>
<evidence type="ECO:0000256" key="1">
    <source>
        <dbReference type="ARBA" id="ARBA00004571"/>
    </source>
</evidence>
<organism evidence="17 18">
    <name type="scientific">Novosphingobium anseongense</name>
    <dbReference type="NCBI Taxonomy" id="3133436"/>
    <lineage>
        <taxon>Bacteria</taxon>
        <taxon>Pseudomonadati</taxon>
        <taxon>Pseudomonadota</taxon>
        <taxon>Alphaproteobacteria</taxon>
        <taxon>Sphingomonadales</taxon>
        <taxon>Sphingomonadaceae</taxon>
        <taxon>Novosphingobium</taxon>
    </lineage>
</organism>
<dbReference type="InterPro" id="IPR002048">
    <property type="entry name" value="EF_hand_dom"/>
</dbReference>
<dbReference type="Pfam" id="PF00593">
    <property type="entry name" value="TonB_dep_Rec_b-barrel"/>
    <property type="match status" value="1"/>
</dbReference>
<dbReference type="SUPFAM" id="SSF56935">
    <property type="entry name" value="Porins"/>
    <property type="match status" value="1"/>
</dbReference>
<proteinExistence type="inferred from homology"/>
<keyword evidence="2 12" id="KW-0813">Transport</keyword>
<dbReference type="EMBL" id="JBBHJZ010000002">
    <property type="protein sequence ID" value="MEJ5977430.1"/>
    <property type="molecule type" value="Genomic_DNA"/>
</dbReference>
<dbReference type="Proteomes" id="UP001361239">
    <property type="component" value="Unassembled WGS sequence"/>
</dbReference>
<evidence type="ECO:0000256" key="12">
    <source>
        <dbReference type="PROSITE-ProRule" id="PRU01360"/>
    </source>
</evidence>
<comment type="subcellular location">
    <subcellularLocation>
        <location evidence="1 12">Cell outer membrane</location>
        <topology evidence="1 12">Multi-pass membrane protein</topology>
    </subcellularLocation>
</comment>
<dbReference type="InterPro" id="IPR010917">
    <property type="entry name" value="TonB_rcpt_CS"/>
</dbReference>
<keyword evidence="17" id="KW-0675">Receptor</keyword>
<feature type="chain" id="PRO_5045333948" evidence="15">
    <location>
        <begin position="21"/>
        <end position="828"/>
    </location>
</feature>
<dbReference type="InterPro" id="IPR039426">
    <property type="entry name" value="TonB-dep_rcpt-like"/>
</dbReference>
<keyword evidence="11 12" id="KW-0998">Cell outer membrane</keyword>